<evidence type="ECO:0000256" key="7">
    <source>
        <dbReference type="ARBA" id="ARBA00023136"/>
    </source>
</evidence>
<dbReference type="InterPro" id="IPR035906">
    <property type="entry name" value="MetI-like_sf"/>
</dbReference>
<dbReference type="GO" id="GO:0005886">
    <property type="term" value="C:plasma membrane"/>
    <property type="evidence" value="ECO:0007669"/>
    <property type="project" value="UniProtKB-SubCell"/>
</dbReference>
<protein>
    <submittedName>
        <fullName evidence="11">ABC transporter permease</fullName>
    </submittedName>
</protein>
<comment type="subcellular location">
    <subcellularLocation>
        <location evidence="1 9">Cell membrane</location>
        <topology evidence="1 9">Multi-pass membrane protein</topology>
    </subcellularLocation>
</comment>
<evidence type="ECO:0000256" key="3">
    <source>
        <dbReference type="ARBA" id="ARBA00022448"/>
    </source>
</evidence>
<comment type="caution">
    <text evidence="11">The sequence shown here is derived from an EMBL/GenBank/DDBJ whole genome shotgun (WGS) entry which is preliminary data.</text>
</comment>
<comment type="function">
    <text evidence="8">Probably part of an ABC transporter complex. Probably responsible for the translocation of the substrate across the membrane.</text>
</comment>
<evidence type="ECO:0000313" key="12">
    <source>
        <dbReference type="Proteomes" id="UP001143372"/>
    </source>
</evidence>
<dbReference type="PANTHER" id="PTHR30151:SF0">
    <property type="entry name" value="ABC TRANSPORTER PERMEASE PROTEIN MJ0413-RELATED"/>
    <property type="match status" value="1"/>
</dbReference>
<dbReference type="FunFam" id="1.10.3720.10:FF:000003">
    <property type="entry name" value="Aliphatic sulfonate ABC transporter permease"/>
    <property type="match status" value="1"/>
</dbReference>
<dbReference type="SUPFAM" id="SSF161098">
    <property type="entry name" value="MetI-like"/>
    <property type="match status" value="1"/>
</dbReference>
<feature type="transmembrane region" description="Helical" evidence="9">
    <location>
        <begin position="223"/>
        <end position="241"/>
    </location>
</feature>
<evidence type="ECO:0000256" key="4">
    <source>
        <dbReference type="ARBA" id="ARBA00022475"/>
    </source>
</evidence>
<evidence type="ECO:0000259" key="10">
    <source>
        <dbReference type="PROSITE" id="PS50928"/>
    </source>
</evidence>
<dbReference type="Gene3D" id="1.10.3720.10">
    <property type="entry name" value="MetI-like"/>
    <property type="match status" value="1"/>
</dbReference>
<keyword evidence="3 9" id="KW-0813">Transport</keyword>
<dbReference type="PANTHER" id="PTHR30151">
    <property type="entry name" value="ALKANE SULFONATE ABC TRANSPORTER-RELATED, MEMBRANE SUBUNIT"/>
    <property type="match status" value="1"/>
</dbReference>
<dbReference type="Pfam" id="PF00528">
    <property type="entry name" value="BPD_transp_1"/>
    <property type="match status" value="1"/>
</dbReference>
<dbReference type="PROSITE" id="PS50928">
    <property type="entry name" value="ABC_TM1"/>
    <property type="match status" value="1"/>
</dbReference>
<feature type="transmembrane region" description="Helical" evidence="9">
    <location>
        <begin position="99"/>
        <end position="121"/>
    </location>
</feature>
<dbReference type="AlphaFoldDB" id="A0A9W6MWH5"/>
<dbReference type="RefSeq" id="WP_271169262.1">
    <property type="nucleotide sequence ID" value="NZ_BSFI01000018.1"/>
</dbReference>
<evidence type="ECO:0000256" key="8">
    <source>
        <dbReference type="ARBA" id="ARBA00056719"/>
    </source>
</evidence>
<name>A0A9W6MWH5_9HYPH</name>
<dbReference type="GO" id="GO:0042918">
    <property type="term" value="P:alkanesulfonate transmembrane transport"/>
    <property type="evidence" value="ECO:0007669"/>
    <property type="project" value="UniProtKB-ARBA"/>
</dbReference>
<accession>A0A9W6MWH5</accession>
<feature type="transmembrane region" description="Helical" evidence="9">
    <location>
        <begin position="65"/>
        <end position="87"/>
    </location>
</feature>
<sequence length="282" mass="30010">MARVSFDQPAVLGALGAGGFLLAWEALSRSGLVSPIMLPAPSVVLQSGVALVQSGELVDHVLASLWRAALGFLAGASLGIALGVALARSPRLHGLLNPLVQTFRAIPSLAFVPLAIFWFGIGETSKIFLIAWGVFFPVWVNTFIGVRDVSPILARAGASLGATGWRMLAFVVLPGALPFIIAGLKISLSIAMVLLVAAELAGAVYGVGYLIQLSQQVFRVDQMFVGLATLGLMGFAADLAFDRAVRWLFPWICARAGDARRDAALRRERRRVGAWTQESFTP</sequence>
<dbReference type="EMBL" id="BSFI01000018">
    <property type="protein sequence ID" value="GLK69026.1"/>
    <property type="molecule type" value="Genomic_DNA"/>
</dbReference>
<comment type="similarity">
    <text evidence="2 9">Belongs to the binding-protein-dependent transport system permease family.</text>
</comment>
<keyword evidence="5 9" id="KW-0812">Transmembrane</keyword>
<feature type="transmembrane region" description="Helical" evidence="9">
    <location>
        <begin position="167"/>
        <end position="184"/>
    </location>
</feature>
<evidence type="ECO:0000256" key="1">
    <source>
        <dbReference type="ARBA" id="ARBA00004651"/>
    </source>
</evidence>
<feature type="domain" description="ABC transmembrane type-1" evidence="10">
    <location>
        <begin position="61"/>
        <end position="245"/>
    </location>
</feature>
<keyword evidence="12" id="KW-1185">Reference proteome</keyword>
<keyword evidence="4" id="KW-1003">Cell membrane</keyword>
<dbReference type="CDD" id="cd06261">
    <property type="entry name" value="TM_PBP2"/>
    <property type="match status" value="1"/>
</dbReference>
<keyword evidence="6 9" id="KW-1133">Transmembrane helix</keyword>
<reference evidence="11" key="1">
    <citation type="journal article" date="2014" name="Int. J. Syst. Evol. Microbiol.">
        <title>Complete genome sequence of Corynebacterium casei LMG S-19264T (=DSM 44701T), isolated from a smear-ripened cheese.</title>
        <authorList>
            <consortium name="US DOE Joint Genome Institute (JGI-PGF)"/>
            <person name="Walter F."/>
            <person name="Albersmeier A."/>
            <person name="Kalinowski J."/>
            <person name="Ruckert C."/>
        </authorList>
    </citation>
    <scope>NUCLEOTIDE SEQUENCE</scope>
    <source>
        <strain evidence="11">VKM B-2347</strain>
    </source>
</reference>
<evidence type="ECO:0000256" key="6">
    <source>
        <dbReference type="ARBA" id="ARBA00022989"/>
    </source>
</evidence>
<feature type="transmembrane region" description="Helical" evidence="9">
    <location>
        <begin position="190"/>
        <end position="211"/>
    </location>
</feature>
<evidence type="ECO:0000256" key="9">
    <source>
        <dbReference type="RuleBase" id="RU363032"/>
    </source>
</evidence>
<dbReference type="Proteomes" id="UP001143372">
    <property type="component" value="Unassembled WGS sequence"/>
</dbReference>
<dbReference type="InterPro" id="IPR000515">
    <property type="entry name" value="MetI-like"/>
</dbReference>
<gene>
    <name evidence="11" type="ORF">GCM10008179_26640</name>
</gene>
<evidence type="ECO:0000256" key="5">
    <source>
        <dbReference type="ARBA" id="ARBA00022692"/>
    </source>
</evidence>
<feature type="transmembrane region" description="Helical" evidence="9">
    <location>
        <begin position="127"/>
        <end position="146"/>
    </location>
</feature>
<proteinExistence type="inferred from homology"/>
<evidence type="ECO:0000313" key="11">
    <source>
        <dbReference type="EMBL" id="GLK69026.1"/>
    </source>
</evidence>
<evidence type="ECO:0000256" key="2">
    <source>
        <dbReference type="ARBA" id="ARBA00009306"/>
    </source>
</evidence>
<keyword evidence="7 9" id="KW-0472">Membrane</keyword>
<organism evidence="11 12">
    <name type="scientific">Hansschlegelia plantiphila</name>
    <dbReference type="NCBI Taxonomy" id="374655"/>
    <lineage>
        <taxon>Bacteria</taxon>
        <taxon>Pseudomonadati</taxon>
        <taxon>Pseudomonadota</taxon>
        <taxon>Alphaproteobacteria</taxon>
        <taxon>Hyphomicrobiales</taxon>
        <taxon>Methylopilaceae</taxon>
        <taxon>Hansschlegelia</taxon>
    </lineage>
</organism>
<reference evidence="11" key="2">
    <citation type="submission" date="2023-01" db="EMBL/GenBank/DDBJ databases">
        <authorList>
            <person name="Sun Q."/>
            <person name="Evtushenko L."/>
        </authorList>
    </citation>
    <scope>NUCLEOTIDE SEQUENCE</scope>
    <source>
        <strain evidence="11">VKM B-2347</strain>
    </source>
</reference>